<dbReference type="OrthoDB" id="3723182at2"/>
<dbReference type="NCBIfam" id="TIGR04511">
    <property type="entry name" value="SagB_rel_DH_2"/>
    <property type="match status" value="1"/>
</dbReference>
<reference evidence="2 3" key="1">
    <citation type="submission" date="2018-08" db="EMBL/GenBank/DDBJ databases">
        <title>Lysobacter sp. zong2l5, whole genome shotgun sequence.</title>
        <authorList>
            <person name="Zhang X."/>
            <person name="Feng G."/>
            <person name="Zhu H."/>
        </authorList>
    </citation>
    <scope>NUCLEOTIDE SEQUENCE [LARGE SCALE GENOMIC DNA]</scope>
    <source>
        <strain evidence="3">zong2l5</strain>
    </source>
</reference>
<evidence type="ECO:0000259" key="1">
    <source>
        <dbReference type="Pfam" id="PF00881"/>
    </source>
</evidence>
<dbReference type="GO" id="GO:0016491">
    <property type="term" value="F:oxidoreductase activity"/>
    <property type="evidence" value="ECO:0007669"/>
    <property type="project" value="InterPro"/>
</dbReference>
<dbReference type="CDD" id="cd02142">
    <property type="entry name" value="McbC_SagB-like_oxidoreductase"/>
    <property type="match status" value="1"/>
</dbReference>
<dbReference type="PANTHER" id="PTHR43745">
    <property type="entry name" value="NITROREDUCTASE MJ1384-RELATED"/>
    <property type="match status" value="1"/>
</dbReference>
<dbReference type="NCBIfam" id="TIGR03605">
    <property type="entry name" value="antibiot_sagB"/>
    <property type="match status" value="1"/>
</dbReference>
<dbReference type="AlphaFoldDB" id="A0A371JYM9"/>
<dbReference type="RefSeq" id="WP_115861144.1">
    <property type="nucleotide sequence ID" value="NZ_QTSU01000003.1"/>
</dbReference>
<protein>
    <submittedName>
        <fullName evidence="2">Putative peptide maturation dehydrogenase</fullName>
    </submittedName>
</protein>
<dbReference type="EMBL" id="QTSU01000003">
    <property type="protein sequence ID" value="RDZ26781.1"/>
    <property type="molecule type" value="Genomic_DNA"/>
</dbReference>
<evidence type="ECO:0000313" key="3">
    <source>
        <dbReference type="Proteomes" id="UP000264492"/>
    </source>
</evidence>
<evidence type="ECO:0000313" key="2">
    <source>
        <dbReference type="EMBL" id="RDZ26781.1"/>
    </source>
</evidence>
<accession>A0A371JYM9</accession>
<dbReference type="InterPro" id="IPR000415">
    <property type="entry name" value="Nitroreductase-like"/>
</dbReference>
<dbReference type="InterPro" id="IPR029479">
    <property type="entry name" value="Nitroreductase"/>
</dbReference>
<dbReference type="InterPro" id="IPR052544">
    <property type="entry name" value="Bacteriocin_Proc_Enz"/>
</dbReference>
<comment type="caution">
    <text evidence="2">The sequence shown here is derived from an EMBL/GenBank/DDBJ whole genome shotgun (WGS) entry which is preliminary data.</text>
</comment>
<dbReference type="InterPro" id="IPR030965">
    <property type="entry name" value="SagB-rel_DH_2"/>
</dbReference>
<keyword evidence="3" id="KW-1185">Reference proteome</keyword>
<name>A0A371JYM9_9GAMM</name>
<dbReference type="Gene3D" id="3.40.109.10">
    <property type="entry name" value="NADH Oxidase"/>
    <property type="match status" value="1"/>
</dbReference>
<dbReference type="PANTHER" id="PTHR43745:SF2">
    <property type="entry name" value="NITROREDUCTASE MJ1384-RELATED"/>
    <property type="match status" value="1"/>
</dbReference>
<feature type="domain" description="Nitroreductase" evidence="1">
    <location>
        <begin position="180"/>
        <end position="369"/>
    </location>
</feature>
<dbReference type="Proteomes" id="UP000264492">
    <property type="component" value="Unassembled WGS sequence"/>
</dbReference>
<dbReference type="SUPFAM" id="SSF55469">
    <property type="entry name" value="FMN-dependent nitroreductase-like"/>
    <property type="match status" value="1"/>
</dbReference>
<dbReference type="Pfam" id="PF00881">
    <property type="entry name" value="Nitroreductase"/>
    <property type="match status" value="1"/>
</dbReference>
<sequence length="390" mass="43167">MQVRRCAVVYLEPREEISFDLPSLLQGGAGLRRQRRWLALAPHLDGEIEIDADERELLGRLSPGQWSPLESLSDAPAAALRRLLDTGLLIGDAESDAAHRERDQALRDGHWWPPAALAHRLARWQGVDGVADMEAKDLTTVSGLRDKLGAPPPPVRERVPAAQRIALPEIEPADLDALLARRATCRNFDRERALPYRLFAQMLQRTFAAQAQLRVDEDAVFLKKHSPSAGGLHPTEAYLIVQRVEGLAPGLYHYHPIEHALEPLPPPPGELADFVLRALAGQHWFADAPALAVLAPRYARCFWKYRHHAKAYRALVLDSGHLSQTLYLSATDLGLGAFVTCAVNEVDLERAFGLDPLSEGPLAVCGFGWRAQQQRTAEFDPAGEVWAPAR</sequence>
<proteinExistence type="predicted"/>
<organism evidence="2 3">
    <name type="scientific">Lysobacter silvisoli</name>
    <dbReference type="NCBI Taxonomy" id="2293254"/>
    <lineage>
        <taxon>Bacteria</taxon>
        <taxon>Pseudomonadati</taxon>
        <taxon>Pseudomonadota</taxon>
        <taxon>Gammaproteobacteria</taxon>
        <taxon>Lysobacterales</taxon>
        <taxon>Lysobacteraceae</taxon>
        <taxon>Lysobacter</taxon>
    </lineage>
</organism>
<gene>
    <name evidence="2" type="ORF">DX914_17585</name>
</gene>
<dbReference type="InterPro" id="IPR020051">
    <property type="entry name" value="SagB-type_dehydrogenase"/>
</dbReference>